<dbReference type="Proteomes" id="UP000242687">
    <property type="component" value="Unassembled WGS sequence"/>
</dbReference>
<feature type="signal peptide" evidence="1">
    <location>
        <begin position="1"/>
        <end position="19"/>
    </location>
</feature>
<evidence type="ECO:0000256" key="1">
    <source>
        <dbReference type="SAM" id="SignalP"/>
    </source>
</evidence>
<dbReference type="RefSeq" id="WP_100342238.1">
    <property type="nucleotide sequence ID" value="NZ_PGFJ01000002.1"/>
</dbReference>
<reference evidence="2 3" key="1">
    <citation type="submission" date="2017-11" db="EMBL/GenBank/DDBJ databases">
        <title>Genomic Encyclopedia of Archaeal and Bacterial Type Strains, Phase II (KMG-II): From Individual Species to Whole Genera.</title>
        <authorList>
            <person name="Goeker M."/>
        </authorList>
    </citation>
    <scope>NUCLEOTIDE SEQUENCE [LARGE SCALE GENOMIC DNA]</scope>
    <source>
        <strain evidence="2 3">DSM 28175</strain>
    </source>
</reference>
<organism evidence="2 3">
    <name type="scientific">Mucilaginibacter auburnensis</name>
    <dbReference type="NCBI Taxonomy" id="1457233"/>
    <lineage>
        <taxon>Bacteria</taxon>
        <taxon>Pseudomonadati</taxon>
        <taxon>Bacteroidota</taxon>
        <taxon>Sphingobacteriia</taxon>
        <taxon>Sphingobacteriales</taxon>
        <taxon>Sphingobacteriaceae</taxon>
        <taxon>Mucilaginibacter</taxon>
    </lineage>
</organism>
<name>A0A2H9VNL8_9SPHI</name>
<protein>
    <submittedName>
        <fullName evidence="2">Uncharacterized protein</fullName>
    </submittedName>
</protein>
<dbReference type="OrthoDB" id="1075024at2"/>
<sequence length="284" mass="32055">MKQLFLIISFLVSSINAIAQEIDLDKVADSIRAEAEVLYRSEFASWHGTDIFKEKCGSKLKQAGGYLSYDNGTNLINVFYSAQANTTVLATISFNYDFNPGNYKLDTTERVMNSNESALYKIRAAAIADMRKDTLYKLYNNTSLNPIPLVNKGKKMVYILTGPSVNGVVIFGNDYLLNFDDNNNITSKKTLHKNIIPIYTNTPDSKTTVAQMHTHLPETGDFITATDICTLRLYKPLSGWKQHYVTSKKYTSIWDGDKNDLLIMTNEALKRISEDHKERSKSSN</sequence>
<proteinExistence type="predicted"/>
<evidence type="ECO:0000313" key="3">
    <source>
        <dbReference type="Proteomes" id="UP000242687"/>
    </source>
</evidence>
<comment type="caution">
    <text evidence="2">The sequence shown here is derived from an EMBL/GenBank/DDBJ whole genome shotgun (WGS) entry which is preliminary data.</text>
</comment>
<dbReference type="EMBL" id="PGFJ01000002">
    <property type="protein sequence ID" value="PJJ79934.1"/>
    <property type="molecule type" value="Genomic_DNA"/>
</dbReference>
<gene>
    <name evidence="2" type="ORF">CLV57_3073</name>
</gene>
<accession>A0A2H9VNL8</accession>
<dbReference type="AlphaFoldDB" id="A0A2H9VNL8"/>
<evidence type="ECO:0000313" key="2">
    <source>
        <dbReference type="EMBL" id="PJJ79934.1"/>
    </source>
</evidence>
<keyword evidence="1" id="KW-0732">Signal</keyword>
<feature type="chain" id="PRO_5014183312" evidence="1">
    <location>
        <begin position="20"/>
        <end position="284"/>
    </location>
</feature>
<keyword evidence="3" id="KW-1185">Reference proteome</keyword>